<proteinExistence type="predicted"/>
<gene>
    <name evidence="1" type="ORF">VP01_769g3</name>
</gene>
<comment type="caution">
    <text evidence="1">The sequence shown here is derived from an EMBL/GenBank/DDBJ whole genome shotgun (WGS) entry which is preliminary data.</text>
</comment>
<evidence type="ECO:0000313" key="1">
    <source>
        <dbReference type="EMBL" id="KNZ45924.1"/>
    </source>
</evidence>
<evidence type="ECO:0000313" key="2">
    <source>
        <dbReference type="Proteomes" id="UP000037035"/>
    </source>
</evidence>
<protein>
    <submittedName>
        <fullName evidence="1">Uncharacterized protein</fullName>
    </submittedName>
</protein>
<organism evidence="1 2">
    <name type="scientific">Puccinia sorghi</name>
    <dbReference type="NCBI Taxonomy" id="27349"/>
    <lineage>
        <taxon>Eukaryota</taxon>
        <taxon>Fungi</taxon>
        <taxon>Dikarya</taxon>
        <taxon>Basidiomycota</taxon>
        <taxon>Pucciniomycotina</taxon>
        <taxon>Pucciniomycetes</taxon>
        <taxon>Pucciniales</taxon>
        <taxon>Pucciniaceae</taxon>
        <taxon>Puccinia</taxon>
    </lineage>
</organism>
<dbReference type="AlphaFoldDB" id="A0A0L6UBJ9"/>
<reference evidence="1 2" key="1">
    <citation type="submission" date="2015-08" db="EMBL/GenBank/DDBJ databases">
        <title>Next Generation Sequencing and Analysis of the Genome of Puccinia sorghi L Schw, the Causal Agent of Maize Common Rust.</title>
        <authorList>
            <person name="Rochi L."/>
            <person name="Burguener G."/>
            <person name="Darino M."/>
            <person name="Turjanski A."/>
            <person name="Kreff E."/>
            <person name="Dieguez M.J."/>
            <person name="Sacco F."/>
        </authorList>
    </citation>
    <scope>NUCLEOTIDE SEQUENCE [LARGE SCALE GENOMIC DNA]</scope>
    <source>
        <strain evidence="1 2">RO10H11247</strain>
    </source>
</reference>
<sequence>MHFVCDLSDKFTKKGGIGPNLMLWGVKSTSQISHEAKYISSNLEIDSSFFSFNYLFEIININGIMILFHQNYSHHTNKHSHTHVGLCVHPCLLSWVVCSLCFSTHFWGFNNHLHQQRCECPKYVRRRMYIIDWFILGPNLTWVFPWGVPPELQKKIAQLPAVYMQHAPAKLSSKIHLFVYVDVLAQSLKVGVTTEASWEFLHVNRRQLSKFFLQCLGAGDWYWIFSTRRPPRCFSIDREAQGYEKIVPTYEPDFIGIWLPHCMTCIRCDELERLFCHSLMHNSSSNAFGLRKYHCQYIIWRLLEKMWALGCALSVYKVKWDKAALYLKTGGKSRFHVGFFLLIQSGNWEILASDNTYKWGVFTSKKQLTTGEASQQVKCRRWCINSSNQVARTLEQIYCPQLIILSLYASNTHWILVKFGSDAILIIRCLFKFFHIPYADLPLIQLFQLKLGY</sequence>
<keyword evidence="2" id="KW-1185">Reference proteome</keyword>
<accession>A0A0L6UBJ9</accession>
<dbReference type="VEuPathDB" id="FungiDB:VP01_769g3"/>
<dbReference type="Proteomes" id="UP000037035">
    <property type="component" value="Unassembled WGS sequence"/>
</dbReference>
<dbReference type="EMBL" id="LAVV01013160">
    <property type="protein sequence ID" value="KNZ45924.1"/>
    <property type="molecule type" value="Genomic_DNA"/>
</dbReference>
<name>A0A0L6UBJ9_9BASI</name>